<dbReference type="PROSITE" id="PS00018">
    <property type="entry name" value="EF_HAND_1"/>
    <property type="match status" value="3"/>
</dbReference>
<dbReference type="FunFam" id="1.10.238.10:FF:000050">
    <property type="entry name" value="Calcium-dependent protein kinase 7"/>
    <property type="match status" value="1"/>
</dbReference>
<dbReference type="SUPFAM" id="SSF56112">
    <property type="entry name" value="Protein kinase-like (PK-like)"/>
    <property type="match status" value="1"/>
</dbReference>
<evidence type="ECO:0000256" key="3">
    <source>
        <dbReference type="ARBA" id="ARBA00022737"/>
    </source>
</evidence>
<feature type="compositionally biased region" description="Basic and acidic residues" evidence="9">
    <location>
        <begin position="28"/>
        <end position="65"/>
    </location>
</feature>
<gene>
    <name evidence="12" type="ORF">HU200_010672</name>
</gene>
<evidence type="ECO:0000256" key="5">
    <source>
        <dbReference type="ARBA" id="ARBA00022777"/>
    </source>
</evidence>
<dbReference type="GO" id="GO:0004674">
    <property type="term" value="F:protein serine/threonine kinase activity"/>
    <property type="evidence" value="ECO:0007669"/>
    <property type="project" value="UniProtKB-KW"/>
</dbReference>
<feature type="compositionally biased region" description="Low complexity" evidence="9">
    <location>
        <begin position="107"/>
        <end position="132"/>
    </location>
</feature>
<feature type="region of interest" description="Disordered" evidence="9">
    <location>
        <begin position="98"/>
        <end position="132"/>
    </location>
</feature>
<dbReference type="Gene3D" id="3.30.200.20">
    <property type="entry name" value="Phosphorylase Kinase, domain 1"/>
    <property type="match status" value="1"/>
</dbReference>
<feature type="domain" description="Protein kinase" evidence="10">
    <location>
        <begin position="148"/>
        <end position="461"/>
    </location>
</feature>
<keyword evidence="3" id="KW-0677">Repeat</keyword>
<keyword evidence="7 8" id="KW-0067">ATP-binding</keyword>
<keyword evidence="4 8" id="KW-0547">Nucleotide-binding</keyword>
<evidence type="ECO:0000256" key="1">
    <source>
        <dbReference type="ARBA" id="ARBA00022527"/>
    </source>
</evidence>
<dbReference type="Pfam" id="PF13499">
    <property type="entry name" value="EF-hand_7"/>
    <property type="match status" value="2"/>
</dbReference>
<dbReference type="GO" id="GO:0005509">
    <property type="term" value="F:calcium ion binding"/>
    <property type="evidence" value="ECO:0007669"/>
    <property type="project" value="InterPro"/>
</dbReference>
<evidence type="ECO:0000256" key="7">
    <source>
        <dbReference type="ARBA" id="ARBA00022840"/>
    </source>
</evidence>
<dbReference type="InterPro" id="IPR017441">
    <property type="entry name" value="Protein_kinase_ATP_BS"/>
</dbReference>
<dbReference type="PROSITE" id="PS50011">
    <property type="entry name" value="PROTEIN_KINASE_DOM"/>
    <property type="match status" value="1"/>
</dbReference>
<proteinExistence type="predicted"/>
<keyword evidence="5" id="KW-0418">Kinase</keyword>
<dbReference type="InterPro" id="IPR011009">
    <property type="entry name" value="Kinase-like_dom_sf"/>
</dbReference>
<feature type="domain" description="EF-hand" evidence="11">
    <location>
        <begin position="531"/>
        <end position="566"/>
    </location>
</feature>
<evidence type="ECO:0008006" key="14">
    <source>
        <dbReference type="Google" id="ProtNLM"/>
    </source>
</evidence>
<reference evidence="12" key="1">
    <citation type="submission" date="2020-07" db="EMBL/GenBank/DDBJ databases">
        <title>Genome sequence and genetic diversity analysis of an under-domesticated orphan crop, white fonio (Digitaria exilis).</title>
        <authorList>
            <person name="Bennetzen J.L."/>
            <person name="Chen S."/>
            <person name="Ma X."/>
            <person name="Wang X."/>
            <person name="Yssel A.E.J."/>
            <person name="Chaluvadi S.R."/>
            <person name="Johnson M."/>
            <person name="Gangashetty P."/>
            <person name="Hamidou F."/>
            <person name="Sanogo M.D."/>
            <person name="Zwaenepoel A."/>
            <person name="Wallace J."/>
            <person name="Van De Peer Y."/>
            <person name="Van Deynze A."/>
        </authorList>
    </citation>
    <scope>NUCLEOTIDE SEQUENCE</scope>
    <source>
        <tissue evidence="12">Leaves</tissue>
    </source>
</reference>
<dbReference type="InterPro" id="IPR008271">
    <property type="entry name" value="Ser/Thr_kinase_AS"/>
</dbReference>
<dbReference type="CDD" id="cd05117">
    <property type="entry name" value="STKc_CAMK"/>
    <property type="match status" value="1"/>
</dbReference>
<dbReference type="Gene3D" id="1.10.510.10">
    <property type="entry name" value="Transferase(Phosphotransferase) domain 1"/>
    <property type="match status" value="1"/>
</dbReference>
<dbReference type="InterPro" id="IPR002048">
    <property type="entry name" value="EF_hand_dom"/>
</dbReference>
<dbReference type="Gene3D" id="1.10.238.10">
    <property type="entry name" value="EF-hand"/>
    <property type="match status" value="2"/>
</dbReference>
<feature type="domain" description="EF-hand" evidence="11">
    <location>
        <begin position="495"/>
        <end position="530"/>
    </location>
</feature>
<name>A0A835FHQ1_9POAL</name>
<feature type="domain" description="EF-hand" evidence="11">
    <location>
        <begin position="598"/>
        <end position="633"/>
    </location>
</feature>
<keyword evidence="13" id="KW-1185">Reference proteome</keyword>
<dbReference type="CDD" id="cd00051">
    <property type="entry name" value="EFh"/>
    <property type="match status" value="1"/>
</dbReference>
<dbReference type="PROSITE" id="PS50222">
    <property type="entry name" value="EF_HAND_2"/>
    <property type="match status" value="4"/>
</dbReference>
<dbReference type="OrthoDB" id="40902at2759"/>
<dbReference type="InterPro" id="IPR050205">
    <property type="entry name" value="CDPK_Ser/Thr_kinases"/>
</dbReference>
<dbReference type="Pfam" id="PF00069">
    <property type="entry name" value="Pkinase"/>
    <property type="match status" value="1"/>
</dbReference>
<dbReference type="PROSITE" id="PS00108">
    <property type="entry name" value="PROTEIN_KINASE_ST"/>
    <property type="match status" value="1"/>
</dbReference>
<dbReference type="SMART" id="SM00220">
    <property type="entry name" value="S_TKc"/>
    <property type="match status" value="1"/>
</dbReference>
<evidence type="ECO:0000259" key="11">
    <source>
        <dbReference type="PROSITE" id="PS50222"/>
    </source>
</evidence>
<dbReference type="PANTHER" id="PTHR24349">
    <property type="entry name" value="SERINE/THREONINE-PROTEIN KINASE"/>
    <property type="match status" value="1"/>
</dbReference>
<evidence type="ECO:0000313" key="13">
    <source>
        <dbReference type="Proteomes" id="UP000636709"/>
    </source>
</evidence>
<evidence type="ECO:0000256" key="8">
    <source>
        <dbReference type="PROSITE-ProRule" id="PRU10141"/>
    </source>
</evidence>
<comment type="caution">
    <text evidence="12">The sequence shown here is derived from an EMBL/GenBank/DDBJ whole genome shotgun (WGS) entry which is preliminary data.</text>
</comment>
<keyword evidence="2" id="KW-0808">Transferase</keyword>
<accession>A0A835FHQ1</accession>
<feature type="region of interest" description="Disordered" evidence="9">
    <location>
        <begin position="184"/>
        <end position="209"/>
    </location>
</feature>
<dbReference type="GO" id="GO:0005524">
    <property type="term" value="F:ATP binding"/>
    <property type="evidence" value="ECO:0007669"/>
    <property type="project" value="UniProtKB-UniRule"/>
</dbReference>
<dbReference type="AlphaFoldDB" id="A0A835FHQ1"/>
<feature type="binding site" evidence="8">
    <location>
        <position position="177"/>
    </location>
    <ligand>
        <name>ATP</name>
        <dbReference type="ChEBI" id="CHEBI:30616"/>
    </ligand>
</feature>
<dbReference type="SMART" id="SM00054">
    <property type="entry name" value="EFh"/>
    <property type="match status" value="4"/>
</dbReference>
<keyword evidence="1" id="KW-0723">Serine/threonine-protein kinase</keyword>
<dbReference type="EMBL" id="JACEFO010000740">
    <property type="protein sequence ID" value="KAF8758155.1"/>
    <property type="molecule type" value="Genomic_DNA"/>
</dbReference>
<protein>
    <recommendedName>
        <fullName evidence="14">Calcium-dependent protein kinase</fullName>
    </recommendedName>
</protein>
<evidence type="ECO:0000256" key="6">
    <source>
        <dbReference type="ARBA" id="ARBA00022837"/>
    </source>
</evidence>
<feature type="domain" description="EF-hand" evidence="11">
    <location>
        <begin position="567"/>
        <end position="594"/>
    </location>
</feature>
<dbReference type="PROSITE" id="PS00107">
    <property type="entry name" value="PROTEIN_KINASE_ATP"/>
    <property type="match status" value="1"/>
</dbReference>
<dbReference type="Proteomes" id="UP000636709">
    <property type="component" value="Unassembled WGS sequence"/>
</dbReference>
<dbReference type="InterPro" id="IPR018247">
    <property type="entry name" value="EF_Hand_1_Ca_BS"/>
</dbReference>
<evidence type="ECO:0000313" key="12">
    <source>
        <dbReference type="EMBL" id="KAF8758155.1"/>
    </source>
</evidence>
<evidence type="ECO:0000256" key="9">
    <source>
        <dbReference type="SAM" id="MobiDB-lite"/>
    </source>
</evidence>
<dbReference type="InterPro" id="IPR000719">
    <property type="entry name" value="Prot_kinase_dom"/>
</dbReference>
<evidence type="ECO:0000259" key="10">
    <source>
        <dbReference type="PROSITE" id="PS50011"/>
    </source>
</evidence>
<dbReference type="InterPro" id="IPR011992">
    <property type="entry name" value="EF-hand-dom_pair"/>
</dbReference>
<evidence type="ECO:0000256" key="4">
    <source>
        <dbReference type="ARBA" id="ARBA00022741"/>
    </source>
</evidence>
<organism evidence="12 13">
    <name type="scientific">Digitaria exilis</name>
    <dbReference type="NCBI Taxonomy" id="1010633"/>
    <lineage>
        <taxon>Eukaryota</taxon>
        <taxon>Viridiplantae</taxon>
        <taxon>Streptophyta</taxon>
        <taxon>Embryophyta</taxon>
        <taxon>Tracheophyta</taxon>
        <taxon>Spermatophyta</taxon>
        <taxon>Magnoliopsida</taxon>
        <taxon>Liliopsida</taxon>
        <taxon>Poales</taxon>
        <taxon>Poaceae</taxon>
        <taxon>PACMAD clade</taxon>
        <taxon>Panicoideae</taxon>
        <taxon>Panicodae</taxon>
        <taxon>Paniceae</taxon>
        <taxon>Anthephorinae</taxon>
        <taxon>Digitaria</taxon>
    </lineage>
</organism>
<sequence>MPSVTSRNPTLFLLDRAPPAVNKKKPATRGDARGEPSDRRKTPHALPDETGGRSSEAARERRREGAAPGRSAAMGGCYSAFACSRKLRGRISFVLPVSEHDRDDRSTTTTTSTSASASPSQSPRKPGDTTAAPAVVVRTTAPEFARRYALGKELGRGEFGVTRRCKDTTTGESLACKTIRRPRTTRRLGVGGASPAQQQQPQPQQDNAADVQREVAIMRRMSSRGGAAVVRLREACCEDGGAVHLVMELCEGGELFDRIVARGHYSERAAANIFRTIVDVVQLCHSSGVIHRDLKPENFLFANKSENSPLKVIDFGLSVFFNPGTYHHRDRFTEVVGSAYYMAPEVLKRNYGPEVDVWSAGVILYILLCGVPPFWGGRLRRSPIFNSSLCAQLVIITNLKKKIADNDEKIAQAILRGGIDFSREPWPRVSGNAKDLVRRMLDPDPSTRPTARQNADSAPNVSLGDAVRARLQQFTAMNKFKKKALGVVARSLPVEELDKYVQMFRVMDKDQNGNLTLEELMEGLHINGQPVPEPEIRMLLEAADVDGNGTLDCDEFVAVSLHLRKMASDEYLAKAFRYFDKDGSGFIELDELREELGPNEQVILEIIRDVDTDQDGRISYQEFELMMKAGADWRNASRHYSKANFDTLSRKLCKDRS</sequence>
<keyword evidence="6" id="KW-0106">Calcium</keyword>
<feature type="region of interest" description="Disordered" evidence="9">
    <location>
        <begin position="1"/>
        <end position="72"/>
    </location>
</feature>
<evidence type="ECO:0000256" key="2">
    <source>
        <dbReference type="ARBA" id="ARBA00022679"/>
    </source>
</evidence>
<dbReference type="SUPFAM" id="SSF47473">
    <property type="entry name" value="EF-hand"/>
    <property type="match status" value="1"/>
</dbReference>